<keyword evidence="2" id="KW-0813">Transport</keyword>
<evidence type="ECO:0000256" key="3">
    <source>
        <dbReference type="ARBA" id="ARBA00022729"/>
    </source>
</evidence>
<dbReference type="PROSITE" id="PS51257">
    <property type="entry name" value="PROKAR_LIPOPROTEIN"/>
    <property type="match status" value="1"/>
</dbReference>
<proteinExistence type="inferred from homology"/>
<feature type="signal peptide" evidence="4">
    <location>
        <begin position="1"/>
        <end position="18"/>
    </location>
</feature>
<evidence type="ECO:0000256" key="4">
    <source>
        <dbReference type="SAM" id="SignalP"/>
    </source>
</evidence>
<evidence type="ECO:0000256" key="2">
    <source>
        <dbReference type="ARBA" id="ARBA00022448"/>
    </source>
</evidence>
<organism evidence="5 6">
    <name type="scientific">Halobacillus salinarum</name>
    <dbReference type="NCBI Taxonomy" id="2932257"/>
    <lineage>
        <taxon>Bacteria</taxon>
        <taxon>Bacillati</taxon>
        <taxon>Bacillota</taxon>
        <taxon>Bacilli</taxon>
        <taxon>Bacillales</taxon>
        <taxon>Bacillaceae</taxon>
        <taxon>Halobacillus</taxon>
    </lineage>
</organism>
<evidence type="ECO:0000313" key="5">
    <source>
        <dbReference type="EMBL" id="UOQ45632.1"/>
    </source>
</evidence>
<dbReference type="RefSeq" id="WP_244712437.1">
    <property type="nucleotide sequence ID" value="NZ_CP095073.1"/>
</dbReference>
<keyword evidence="3 4" id="KW-0732">Signal</keyword>
<feature type="chain" id="PRO_5045464594" evidence="4">
    <location>
        <begin position="19"/>
        <end position="424"/>
    </location>
</feature>
<protein>
    <submittedName>
        <fullName evidence="5">Extracellular solute-binding protein</fullName>
    </submittedName>
</protein>
<evidence type="ECO:0000313" key="6">
    <source>
        <dbReference type="Proteomes" id="UP000831787"/>
    </source>
</evidence>
<dbReference type="Gene3D" id="3.40.190.10">
    <property type="entry name" value="Periplasmic binding protein-like II"/>
    <property type="match status" value="2"/>
</dbReference>
<dbReference type="SUPFAM" id="SSF53850">
    <property type="entry name" value="Periplasmic binding protein-like II"/>
    <property type="match status" value="1"/>
</dbReference>
<dbReference type="PANTHER" id="PTHR30061">
    <property type="entry name" value="MALTOSE-BINDING PERIPLASMIC PROTEIN"/>
    <property type="match status" value="1"/>
</dbReference>
<dbReference type="EMBL" id="CP095073">
    <property type="protein sequence ID" value="UOQ45632.1"/>
    <property type="molecule type" value="Genomic_DNA"/>
</dbReference>
<dbReference type="PANTHER" id="PTHR30061:SF50">
    <property type="entry name" value="MALTOSE_MALTODEXTRIN-BINDING PERIPLASMIC PROTEIN"/>
    <property type="match status" value="1"/>
</dbReference>
<comment type="similarity">
    <text evidence="1">Belongs to the bacterial solute-binding protein 1 family.</text>
</comment>
<reference evidence="5 6" key="1">
    <citation type="submission" date="2022-04" db="EMBL/GenBank/DDBJ databases">
        <title>Halobacillus sp. isolated from saltern.</title>
        <authorList>
            <person name="Won M."/>
            <person name="Lee C.-M."/>
            <person name="Woen H.-Y."/>
            <person name="Kwon S.-W."/>
        </authorList>
    </citation>
    <scope>NUCLEOTIDE SEQUENCE [LARGE SCALE GENOMIC DNA]</scope>
    <source>
        <strain evidence="5 6">SSBR10-3</strain>
    </source>
</reference>
<dbReference type="Pfam" id="PF01547">
    <property type="entry name" value="SBP_bac_1"/>
    <property type="match status" value="1"/>
</dbReference>
<accession>A0ABY4EPS1</accession>
<keyword evidence="6" id="KW-1185">Reference proteome</keyword>
<gene>
    <name evidence="5" type="ORF">MUN89_06770</name>
</gene>
<name>A0ABY4EPS1_9BACI</name>
<dbReference type="Proteomes" id="UP000831787">
    <property type="component" value="Chromosome"/>
</dbReference>
<sequence length="424" mass="46765">MKKLGLIILGLAFTFSLAACSGGDNEASGSGVTELTVWNDWTEDRPENTVYKDLIKKFNEGHDDIEVKIESIPHDQYETKLRTQAAGKQLPDMFRVWPGARIKPLVEGGALLSLNPIKEEWKDRIPEAILKDYAIDGEQYAIPANISETSLIFYNKEKLKQAGYDEFPTTYKDLKTLIKDLNDKGITPIALGNKATWPLQSVYISTIADRYTGSDFLENTLNGDGTFENEQFVKALSVIQEMTKLNAFNEDMNTIDEAQARSEFNSGDTAMHFAGSWAIGPILDSVSNKDNIGVAPFPEFEGGEGDQSKIAGVAGGGIALNSNLSDEKKEAAFEFLKFFYSDALYKQLVKANIIVPSDVEMDDSIPQVFQKANSFAQNGLAPVYDATMPPKVTDIINNGLQSITLGEKTPEQLAKDMQAELEKK</sequence>
<evidence type="ECO:0000256" key="1">
    <source>
        <dbReference type="ARBA" id="ARBA00008520"/>
    </source>
</evidence>
<dbReference type="InterPro" id="IPR006059">
    <property type="entry name" value="SBP"/>
</dbReference>